<reference evidence="2 3" key="1">
    <citation type="submission" date="2024-01" db="EMBL/GenBank/DDBJ databases">
        <title>novel species in genus Adlercreutzia.</title>
        <authorList>
            <person name="Liu X."/>
        </authorList>
    </citation>
    <scope>NUCLEOTIDE SEQUENCE [LARGE SCALE GENOMIC DNA]</scope>
    <source>
        <strain evidence="2 3">R22</strain>
    </source>
</reference>
<name>A0ABU6IW36_9ACTN</name>
<dbReference type="Proteomes" id="UP001343724">
    <property type="component" value="Unassembled WGS sequence"/>
</dbReference>
<dbReference type="InterPro" id="IPR036269">
    <property type="entry name" value="Rho_N_sf"/>
</dbReference>
<protein>
    <recommendedName>
        <fullName evidence="4">HeH/LEM domain-containing protein</fullName>
    </recommendedName>
</protein>
<dbReference type="EMBL" id="JAYMFH010000001">
    <property type="protein sequence ID" value="MEC4294041.1"/>
    <property type="molecule type" value="Genomic_DNA"/>
</dbReference>
<proteinExistence type="predicted"/>
<organism evidence="2 3">
    <name type="scientific">Adlercreutzia shanghongiae</name>
    <dbReference type="NCBI Taxonomy" id="3111773"/>
    <lineage>
        <taxon>Bacteria</taxon>
        <taxon>Bacillati</taxon>
        <taxon>Actinomycetota</taxon>
        <taxon>Coriobacteriia</taxon>
        <taxon>Eggerthellales</taxon>
        <taxon>Eggerthellaceae</taxon>
        <taxon>Adlercreutzia</taxon>
    </lineage>
</organism>
<evidence type="ECO:0008006" key="4">
    <source>
        <dbReference type="Google" id="ProtNLM"/>
    </source>
</evidence>
<accession>A0ABU6IW36</accession>
<evidence type="ECO:0000256" key="1">
    <source>
        <dbReference type="SAM" id="MobiDB-lite"/>
    </source>
</evidence>
<feature type="region of interest" description="Disordered" evidence="1">
    <location>
        <begin position="77"/>
        <end position="118"/>
    </location>
</feature>
<keyword evidence="3" id="KW-1185">Reference proteome</keyword>
<sequence length="118" mass="12378">MFTCPERVVRDGRLVCFEGQIIGDDEAEALGLTGAPAPASDAPKEPTAAEIKAELDELGVAYDRKAKKGELVELLAAAKATPAAPEKPEVPEDPEDPEKPERPEAPEGSDEPGDGGDE</sequence>
<dbReference type="InterPro" id="IPR036361">
    <property type="entry name" value="SAP_dom_sf"/>
</dbReference>
<dbReference type="Gene3D" id="1.10.720.30">
    <property type="entry name" value="SAP domain"/>
    <property type="match status" value="1"/>
</dbReference>
<feature type="compositionally biased region" description="Acidic residues" evidence="1">
    <location>
        <begin position="107"/>
        <end position="118"/>
    </location>
</feature>
<comment type="caution">
    <text evidence="2">The sequence shown here is derived from an EMBL/GenBank/DDBJ whole genome shotgun (WGS) entry which is preliminary data.</text>
</comment>
<dbReference type="RefSeq" id="WP_326454281.1">
    <property type="nucleotide sequence ID" value="NZ_JAYMFH010000001.1"/>
</dbReference>
<gene>
    <name evidence="2" type="ORF">VJ920_01790</name>
</gene>
<evidence type="ECO:0000313" key="2">
    <source>
        <dbReference type="EMBL" id="MEC4294041.1"/>
    </source>
</evidence>
<evidence type="ECO:0000313" key="3">
    <source>
        <dbReference type="Proteomes" id="UP001343724"/>
    </source>
</evidence>
<dbReference type="SUPFAM" id="SSF68912">
    <property type="entry name" value="Rho N-terminal domain-like"/>
    <property type="match status" value="1"/>
</dbReference>